<feature type="domain" description="Serine aminopeptidase S33" evidence="1">
    <location>
        <begin position="25"/>
        <end position="260"/>
    </location>
</feature>
<sequence>MTMIHYFINEDGQYISCQYWNSTPSPSALLFISHAAAEHCKRYANIATSLQSLNIMVFSHDHVGHGRSQGDRMYVSSFNVFPRDIIRHVDIVKKSYPNIPVYILGHSMGGTAALLAISMEPNMFAGLILLSPLVVENSECVSSLKLFTTKVLKGLAPNVIVGKINSEQITRNKLEVSSYNTDPYVCNGNIKVAFAAEVLKGIHNVRKIIHNISLPMFILHGTADYLCDIQGVYMLMEVIKSSDKTLRVYQDAYHSLHIELPDIVASVLSEINKWLEERITNTNL</sequence>
<reference evidence="2 3" key="1">
    <citation type="journal article" date="2017" name="Virus Genes">
        <title>Characterization of Eptesipoxvirus, a novel poxvirus from a microchiropteran bat.</title>
        <authorList>
            <person name="Tu S.L."/>
            <person name="Nakazawa Y."/>
            <person name="Gao J."/>
            <person name="Wilkins K."/>
            <person name="Gallardo-Romero N."/>
            <person name="Li Y."/>
            <person name="Emerson G.L."/>
            <person name="Carroll D.S."/>
            <person name="Upton C."/>
        </authorList>
    </citation>
    <scope>NUCLEOTIDE SEQUENCE [LARGE SCALE GENOMIC DNA]</scope>
    <source>
        <strain evidence="2 3">Washington</strain>
    </source>
</reference>
<dbReference type="SUPFAM" id="SSF53474">
    <property type="entry name" value="alpha/beta-Hydrolases"/>
    <property type="match status" value="1"/>
</dbReference>
<evidence type="ECO:0000259" key="1">
    <source>
        <dbReference type="Pfam" id="PF12146"/>
    </source>
</evidence>
<protein>
    <submittedName>
        <fullName evidence="2">Monoglyceride lipase</fullName>
    </submittedName>
</protein>
<dbReference type="InterPro" id="IPR022742">
    <property type="entry name" value="Hydrolase_4"/>
</dbReference>
<dbReference type="Proteomes" id="UP000217428">
    <property type="component" value="Segment"/>
</dbReference>
<proteinExistence type="predicted"/>
<evidence type="ECO:0000313" key="3">
    <source>
        <dbReference type="Proteomes" id="UP000217428"/>
    </source>
</evidence>
<dbReference type="FunFam" id="3.40.50.1820:FF:000117">
    <property type="entry name" value="Monoglyceride lipase, putative"/>
    <property type="match status" value="1"/>
</dbReference>
<dbReference type="Gene3D" id="3.40.50.1820">
    <property type="entry name" value="alpha/beta hydrolase"/>
    <property type="match status" value="1"/>
</dbReference>
<dbReference type="InterPro" id="IPR051044">
    <property type="entry name" value="MAG_DAG_Lipase"/>
</dbReference>
<gene>
    <name evidence="2" type="ORF">EPTV-WA-014</name>
</gene>
<accession>A0A220T682</accession>
<dbReference type="InterPro" id="IPR029058">
    <property type="entry name" value="AB_hydrolase_fold"/>
</dbReference>
<dbReference type="PANTHER" id="PTHR11614">
    <property type="entry name" value="PHOSPHOLIPASE-RELATED"/>
    <property type="match status" value="1"/>
</dbReference>
<organism evidence="2 3">
    <name type="scientific">Eptesipox virus</name>
    <dbReference type="NCBI Taxonomy" id="1329402"/>
    <lineage>
        <taxon>Viruses</taxon>
        <taxon>Varidnaviria</taxon>
        <taxon>Bamfordvirae</taxon>
        <taxon>Nucleocytoviricota</taxon>
        <taxon>Pokkesviricetes</taxon>
        <taxon>Chitovirales</taxon>
        <taxon>Poxviridae</taxon>
        <taxon>Chordopoxvirinae</taxon>
        <taxon>Vespertilionpoxvirus</taxon>
        <taxon>Vespertilionpoxvirus eptesipox</taxon>
    </lineage>
</organism>
<dbReference type="EMBL" id="KY747497">
    <property type="protein sequence ID" value="ASK51215.1"/>
    <property type="molecule type" value="Genomic_DNA"/>
</dbReference>
<dbReference type="OrthoDB" id="6276at10239"/>
<keyword evidence="3" id="KW-1185">Reference proteome</keyword>
<evidence type="ECO:0000313" key="2">
    <source>
        <dbReference type="EMBL" id="ASK51215.1"/>
    </source>
</evidence>
<dbReference type="Pfam" id="PF12146">
    <property type="entry name" value="Hydrolase_4"/>
    <property type="match status" value="1"/>
</dbReference>
<name>A0A220T682_9POXV</name>